<organism evidence="1 2">
    <name type="scientific">Paenibacillus etheri</name>
    <dbReference type="NCBI Taxonomy" id="1306852"/>
    <lineage>
        <taxon>Bacteria</taxon>
        <taxon>Bacillati</taxon>
        <taxon>Bacillota</taxon>
        <taxon>Bacilli</taxon>
        <taxon>Bacillales</taxon>
        <taxon>Paenibacillaceae</taxon>
        <taxon>Paenibacillus</taxon>
    </lineage>
</organism>
<comment type="caution">
    <text evidence="1">The sequence shown here is derived from an EMBL/GenBank/DDBJ whole genome shotgun (WGS) entry which is preliminary data.</text>
</comment>
<sequence length="81" mass="9381">MNLKKQIRQPTNVVPDTLNKRTKQEWIESAVVLKRERFEIAGALFDCLDDFLLSQQEVIQKVDAYLGLKTKEETVNVDTTE</sequence>
<proteinExistence type="predicted"/>
<dbReference type="RefSeq" id="WP_060622115.1">
    <property type="nucleotide sequence ID" value="NZ_LCZJ02000015.1"/>
</dbReference>
<evidence type="ECO:0000313" key="2">
    <source>
        <dbReference type="Proteomes" id="UP000054709"/>
    </source>
</evidence>
<accession>A0A0W1B3P4</accession>
<evidence type="ECO:0000313" key="1">
    <source>
        <dbReference type="EMBL" id="KTD88178.1"/>
    </source>
</evidence>
<keyword evidence="2" id="KW-1185">Reference proteome</keyword>
<protein>
    <submittedName>
        <fullName evidence="1">Uncharacterized protein</fullName>
    </submittedName>
</protein>
<gene>
    <name evidence="1" type="ORF">UQ64_06720</name>
</gene>
<reference evidence="1 2" key="1">
    <citation type="journal article" date="2015" name="Int. Biodeterior. Biodegradation">
        <title>Physiological and genetic screening methods for the isolation of methyl tert-butyl ether-degrading bacteria for bioremediation purposes.</title>
        <authorList>
            <person name="Guisado I.M."/>
            <person name="Purswani J."/>
            <person name="Gonzalez Lopez J."/>
            <person name="Pozo C."/>
        </authorList>
    </citation>
    <scope>NUCLEOTIDE SEQUENCE [LARGE SCALE GENOMIC DNA]</scope>
    <source>
        <strain evidence="1 2">SH7</strain>
    </source>
</reference>
<dbReference type="Proteomes" id="UP000054709">
    <property type="component" value="Unassembled WGS sequence"/>
</dbReference>
<dbReference type="AlphaFoldDB" id="A0A0W1B3P4"/>
<name>A0A0W1B3P4_9BACL</name>
<dbReference type="EMBL" id="LCZJ02000015">
    <property type="protein sequence ID" value="KTD88178.1"/>
    <property type="molecule type" value="Genomic_DNA"/>
</dbReference>
<dbReference type="OrthoDB" id="2625749at2"/>